<proteinExistence type="predicted"/>
<dbReference type="Proteomes" id="UP000039021">
    <property type="component" value="Unassembled WGS sequence"/>
</dbReference>
<dbReference type="EMBL" id="CGCX01002027">
    <property type="protein sequence ID" value="CFS05459.1"/>
    <property type="molecule type" value="Genomic_DNA"/>
</dbReference>
<evidence type="ECO:0000313" key="3">
    <source>
        <dbReference type="Proteomes" id="UP000039021"/>
    </source>
</evidence>
<evidence type="ECO:0000313" key="2">
    <source>
        <dbReference type="EMBL" id="COY72909.1"/>
    </source>
</evidence>
<protein>
    <submittedName>
        <fullName evidence="1">Uncharacterized protein</fullName>
    </submittedName>
</protein>
<evidence type="ECO:0000313" key="1">
    <source>
        <dbReference type="EMBL" id="CFS05459.1"/>
    </source>
</evidence>
<accession>A0A654U646</accession>
<sequence length="106" mass="11418">MIDPSVVCSRADVPLFPLAPTPTPPLNVSLAPLPHAPLDAPSRYFWKLSDVPDLSLRKITLIGVGGRSVPELRAWICGSFHTVMVPLKILAVVGPSRFSVLTPLIL</sequence>
<dbReference type="EMBL" id="CSBK01001485">
    <property type="protein sequence ID" value="COY72909.1"/>
    <property type="molecule type" value="Genomic_DNA"/>
</dbReference>
<organism evidence="1 4">
    <name type="scientific">Mycobacterium tuberculosis</name>
    <dbReference type="NCBI Taxonomy" id="1773"/>
    <lineage>
        <taxon>Bacteria</taxon>
        <taxon>Bacillati</taxon>
        <taxon>Actinomycetota</taxon>
        <taxon>Actinomycetes</taxon>
        <taxon>Mycobacteriales</taxon>
        <taxon>Mycobacteriaceae</taxon>
        <taxon>Mycobacterium</taxon>
        <taxon>Mycobacterium tuberculosis complex</taxon>
    </lineage>
</organism>
<reference evidence="2" key="1">
    <citation type="submission" date="2015-03" db="EMBL/GenBank/DDBJ databases">
        <authorList>
            <consortium name="Pathogen Informatics"/>
            <person name="Murphy D."/>
        </authorList>
    </citation>
    <scope>NUCLEOTIDE SEQUENCE</scope>
    <source>
        <strain evidence="2">N09902308</strain>
    </source>
</reference>
<reference evidence="3 4" key="2">
    <citation type="submission" date="2015-03" db="EMBL/GenBank/DDBJ databases">
        <authorList>
            <consortium name="Pathogen Informatics"/>
        </authorList>
    </citation>
    <scope>NUCLEOTIDE SEQUENCE [LARGE SCALE GENOMIC DNA]</scope>
    <source>
        <strain evidence="1 4">C09601061</strain>
        <strain evidence="3">N09902308</strain>
    </source>
</reference>
<gene>
    <name evidence="1" type="ORF">ERS007657_03791</name>
    <name evidence="2" type="ORF">ERS007739_03018</name>
</gene>
<dbReference type="Proteomes" id="UP000046680">
    <property type="component" value="Unassembled WGS sequence"/>
</dbReference>
<name>A0A654U646_MYCTX</name>
<evidence type="ECO:0000313" key="4">
    <source>
        <dbReference type="Proteomes" id="UP000046680"/>
    </source>
</evidence>
<dbReference type="AlphaFoldDB" id="A0A654U646"/>